<protein>
    <submittedName>
        <fullName evidence="1">Uncharacterized protein</fullName>
    </submittedName>
</protein>
<comment type="caution">
    <text evidence="1">The sequence shown here is derived from an EMBL/GenBank/DDBJ whole genome shotgun (WGS) entry which is preliminary data.</text>
</comment>
<proteinExistence type="predicted"/>
<reference evidence="1" key="1">
    <citation type="submission" date="2019-12" db="EMBL/GenBank/DDBJ databases">
        <title>Genome sequencing and annotation of Brassica cretica.</title>
        <authorList>
            <person name="Studholme D.J."/>
            <person name="Sarris P."/>
        </authorList>
    </citation>
    <scope>NUCLEOTIDE SEQUENCE</scope>
    <source>
        <strain evidence="1">PFS-109/04</strain>
        <tissue evidence="1">Leaf</tissue>
    </source>
</reference>
<dbReference type="Proteomes" id="UP000712600">
    <property type="component" value="Unassembled WGS sequence"/>
</dbReference>
<organism evidence="1 2">
    <name type="scientific">Brassica cretica</name>
    <name type="common">Mustard</name>
    <dbReference type="NCBI Taxonomy" id="69181"/>
    <lineage>
        <taxon>Eukaryota</taxon>
        <taxon>Viridiplantae</taxon>
        <taxon>Streptophyta</taxon>
        <taxon>Embryophyta</taxon>
        <taxon>Tracheophyta</taxon>
        <taxon>Spermatophyta</taxon>
        <taxon>Magnoliopsida</taxon>
        <taxon>eudicotyledons</taxon>
        <taxon>Gunneridae</taxon>
        <taxon>Pentapetalae</taxon>
        <taxon>rosids</taxon>
        <taxon>malvids</taxon>
        <taxon>Brassicales</taxon>
        <taxon>Brassicaceae</taxon>
        <taxon>Brassiceae</taxon>
        <taxon>Brassica</taxon>
    </lineage>
</organism>
<dbReference type="AlphaFoldDB" id="A0A8S9RYV2"/>
<name>A0A8S9RYV2_BRACR</name>
<accession>A0A8S9RYV2</accession>
<gene>
    <name evidence="1" type="ORF">F2Q69_00031729</name>
</gene>
<evidence type="ECO:0000313" key="1">
    <source>
        <dbReference type="EMBL" id="KAF3586565.1"/>
    </source>
</evidence>
<evidence type="ECO:0000313" key="2">
    <source>
        <dbReference type="Proteomes" id="UP000712600"/>
    </source>
</evidence>
<sequence>MTVSPLTLALHQGSPGFVTISASPAFDLSDSILDWSELRAVWLNGFSFVYVSPTAELRRAVSLALEEEICLSS</sequence>
<dbReference type="EMBL" id="QGKX02000088">
    <property type="protein sequence ID" value="KAF3586565.1"/>
    <property type="molecule type" value="Genomic_DNA"/>
</dbReference>